<feature type="transmembrane region" description="Helical" evidence="1">
    <location>
        <begin position="120"/>
        <end position="141"/>
    </location>
</feature>
<name>A0AA85JA22_TRIRE</name>
<dbReference type="AlphaFoldDB" id="A0AA85JA22"/>
<feature type="transmembrane region" description="Helical" evidence="1">
    <location>
        <begin position="93"/>
        <end position="114"/>
    </location>
</feature>
<reference evidence="3" key="2">
    <citation type="submission" date="2023-11" db="UniProtKB">
        <authorList>
            <consortium name="WormBaseParasite"/>
        </authorList>
    </citation>
    <scope>IDENTIFICATION</scope>
</reference>
<reference evidence="2" key="1">
    <citation type="submission" date="2022-06" db="EMBL/GenBank/DDBJ databases">
        <authorList>
            <person name="Berger JAMES D."/>
            <person name="Berger JAMES D."/>
        </authorList>
    </citation>
    <scope>NUCLEOTIDE SEQUENCE [LARGE SCALE GENOMIC DNA]</scope>
</reference>
<sequence length="243" mass="26304">MNSINVDEIVMKSGTGEILPVVSGQTPGRVCLVQYVFFTSSMVVITMTATLLVANINILQNLFSTWYMSLAFVLIGAVFAAVLLLVQNVESQFPVNYTFLLLTVLTSSCGIAGFTGSLHLWAALSWSLAISLAVIAVVVGYQLSQLSHTGDDIMIIFSFVLMLLGGILLAAVYFSGYKVAAYIVFSVFFGLGLTMALFLTAQGLKLCSQKSRITALPVKLALITWALIILLYLTISINFAMER</sequence>
<keyword evidence="1" id="KW-0472">Membrane</keyword>
<organism evidence="2 3">
    <name type="scientific">Trichobilharzia regenti</name>
    <name type="common">Nasal bird schistosome</name>
    <dbReference type="NCBI Taxonomy" id="157069"/>
    <lineage>
        <taxon>Eukaryota</taxon>
        <taxon>Metazoa</taxon>
        <taxon>Spiralia</taxon>
        <taxon>Lophotrochozoa</taxon>
        <taxon>Platyhelminthes</taxon>
        <taxon>Trematoda</taxon>
        <taxon>Digenea</taxon>
        <taxon>Strigeidida</taxon>
        <taxon>Schistosomatoidea</taxon>
        <taxon>Schistosomatidae</taxon>
        <taxon>Trichobilharzia</taxon>
    </lineage>
</organism>
<keyword evidence="1" id="KW-0812">Transmembrane</keyword>
<dbReference type="WBParaSite" id="TREG1_140580.8">
    <property type="protein sequence ID" value="TREG1_140580.8"/>
    <property type="gene ID" value="TREG1_140580"/>
</dbReference>
<evidence type="ECO:0000313" key="2">
    <source>
        <dbReference type="Proteomes" id="UP000050795"/>
    </source>
</evidence>
<feature type="transmembrane region" description="Helical" evidence="1">
    <location>
        <begin position="220"/>
        <end position="241"/>
    </location>
</feature>
<accession>A0AA85JA22</accession>
<evidence type="ECO:0000256" key="1">
    <source>
        <dbReference type="SAM" id="Phobius"/>
    </source>
</evidence>
<protein>
    <submittedName>
        <fullName evidence="3">Uncharacterized protein</fullName>
    </submittedName>
</protein>
<dbReference type="Proteomes" id="UP000050795">
    <property type="component" value="Unassembled WGS sequence"/>
</dbReference>
<feature type="transmembrane region" description="Helical" evidence="1">
    <location>
        <begin position="153"/>
        <end position="174"/>
    </location>
</feature>
<feature type="transmembrane region" description="Helical" evidence="1">
    <location>
        <begin position="180"/>
        <end position="199"/>
    </location>
</feature>
<keyword evidence="2" id="KW-1185">Reference proteome</keyword>
<evidence type="ECO:0000313" key="3">
    <source>
        <dbReference type="WBParaSite" id="TREG1_140580.8"/>
    </source>
</evidence>
<keyword evidence="1" id="KW-1133">Transmembrane helix</keyword>
<feature type="transmembrane region" description="Helical" evidence="1">
    <location>
        <begin position="66"/>
        <end position="86"/>
    </location>
</feature>
<feature type="transmembrane region" description="Helical" evidence="1">
    <location>
        <begin position="35"/>
        <end position="54"/>
    </location>
</feature>
<proteinExistence type="predicted"/>